<dbReference type="GeneID" id="20325705"/>
<accession>A0A074Z2N6</accession>
<proteinExistence type="predicted"/>
<keyword evidence="2" id="KW-1185">Reference proteome</keyword>
<protein>
    <submittedName>
        <fullName evidence="1">Uncharacterized protein</fullName>
    </submittedName>
</protein>
<gene>
    <name evidence="1" type="ORF">T265_11537</name>
</gene>
<organism evidence="1 2">
    <name type="scientific">Opisthorchis viverrini</name>
    <name type="common">Southeast Asian liver fluke</name>
    <dbReference type="NCBI Taxonomy" id="6198"/>
    <lineage>
        <taxon>Eukaryota</taxon>
        <taxon>Metazoa</taxon>
        <taxon>Spiralia</taxon>
        <taxon>Lophotrochozoa</taxon>
        <taxon>Platyhelminthes</taxon>
        <taxon>Trematoda</taxon>
        <taxon>Digenea</taxon>
        <taxon>Opisthorchiida</taxon>
        <taxon>Opisthorchiata</taxon>
        <taxon>Opisthorchiidae</taxon>
        <taxon>Opisthorchis</taxon>
    </lineage>
</organism>
<dbReference type="EMBL" id="KL597141">
    <property type="protein sequence ID" value="KER19772.1"/>
    <property type="molecule type" value="Genomic_DNA"/>
</dbReference>
<name>A0A074Z2N6_OPIVI</name>
<reference evidence="1 2" key="1">
    <citation type="submission" date="2013-11" db="EMBL/GenBank/DDBJ databases">
        <title>Opisthorchis viverrini - life in the bile duct.</title>
        <authorList>
            <person name="Young N.D."/>
            <person name="Nagarajan N."/>
            <person name="Lin S.J."/>
            <person name="Korhonen P.K."/>
            <person name="Jex A.R."/>
            <person name="Hall R.S."/>
            <person name="Safavi-Hemami H."/>
            <person name="Kaewkong W."/>
            <person name="Bertrand D."/>
            <person name="Gao S."/>
            <person name="Seet Q."/>
            <person name="Wongkham S."/>
            <person name="Teh B.T."/>
            <person name="Wongkham C."/>
            <person name="Intapan P.M."/>
            <person name="Maleewong W."/>
            <person name="Yang X."/>
            <person name="Hu M."/>
            <person name="Wang Z."/>
            <person name="Hofmann A."/>
            <person name="Sternberg P.W."/>
            <person name="Tan P."/>
            <person name="Wang J."/>
            <person name="Gasser R.B."/>
        </authorList>
    </citation>
    <scope>NUCLEOTIDE SEQUENCE [LARGE SCALE GENOMIC DNA]</scope>
</reference>
<dbReference type="Proteomes" id="UP000054324">
    <property type="component" value="Unassembled WGS sequence"/>
</dbReference>
<sequence length="290" mass="32384">MILTCFNPGALRPAQDATMVMGTDRRITSSKCFYELQSGKKLKNTYFDSLLVSGPMVNTFGLFLMKNKGIFVDYNTTTLAELLSTLKLFTPAVPKVVNSDFLSDRMETYASLFGLLNQEESLFVNIGRTDDSSATTDKSPTQLLNTRNLRRLSAPPGVDQTDNAISICSASQPCIKPRQRESALIKDRQRLRNMQHVAASYKTRPRASALEVFISFIVYVQPTEESCPGNIDGIGSGRDHLNSMCLSSPPYRLPGWGPRDGPRQWLETLSEMAQSRPQWHWCIQAIAFNA</sequence>
<dbReference type="AlphaFoldDB" id="A0A074Z2N6"/>
<evidence type="ECO:0000313" key="1">
    <source>
        <dbReference type="EMBL" id="KER19772.1"/>
    </source>
</evidence>
<dbReference type="KEGG" id="ovi:T265_11537"/>
<dbReference type="RefSeq" id="XP_009176480.1">
    <property type="nucleotide sequence ID" value="XM_009178216.1"/>
</dbReference>
<evidence type="ECO:0000313" key="2">
    <source>
        <dbReference type="Proteomes" id="UP000054324"/>
    </source>
</evidence>
<dbReference type="CTD" id="20325705"/>